<name>A0A1X7HI19_9PROT</name>
<feature type="region of interest" description="Disordered" evidence="1">
    <location>
        <begin position="1"/>
        <end position="39"/>
    </location>
</feature>
<dbReference type="STRING" id="286727.SAMN02982917_6048"/>
<dbReference type="Proteomes" id="UP000192936">
    <property type="component" value="Unassembled WGS sequence"/>
</dbReference>
<dbReference type="OrthoDB" id="8433167at2"/>
<evidence type="ECO:0000256" key="1">
    <source>
        <dbReference type="SAM" id="MobiDB-lite"/>
    </source>
</evidence>
<evidence type="ECO:0000313" key="2">
    <source>
        <dbReference type="EMBL" id="SMF86743.1"/>
    </source>
</evidence>
<sequence length="384" mass="43430">MQPPAGIPQDRSPPDPRSGDLQDRKPRDRIRPPATTEAAAVQLRGTSAAAEDDGRDALHILPLSILPLETPGLRRARLIKNVRLETVAELFNDTQTGSGQIGLDQLSKCFGLDGPELRRDLRKIVRIGEAASFDVYSLRLELRRLNIDVEEAGALRLSAAKRAELTSYMRVFTRPLVEHVYGAQGADIASMDELVRLFAQPDVEEARRRLQMTADRLDIPLHEIPAFLEEYADIFLSLAYFKRCLDHIVPDVQGFLGWMAELFQVSEVRRDARQRRMLDEIGHDLTDIATSITGRFESFDNRSRDFWRDINPDSFRSIRDLIVTHHLTIGGVLCGLAVKMNLWKHRFSRGGGPVRRLEFIRSEILPGLAHIKTIEQASRNSMGR</sequence>
<gene>
    <name evidence="2" type="ORF">SAMN02982917_6048</name>
</gene>
<dbReference type="EMBL" id="FXAK01000008">
    <property type="protein sequence ID" value="SMF86743.1"/>
    <property type="molecule type" value="Genomic_DNA"/>
</dbReference>
<feature type="compositionally biased region" description="Basic and acidic residues" evidence="1">
    <location>
        <begin position="12"/>
        <end position="31"/>
    </location>
</feature>
<proteinExistence type="predicted"/>
<dbReference type="AlphaFoldDB" id="A0A1X7HI19"/>
<organism evidence="2 3">
    <name type="scientific">Azospirillum oryzae</name>
    <dbReference type="NCBI Taxonomy" id="286727"/>
    <lineage>
        <taxon>Bacteria</taxon>
        <taxon>Pseudomonadati</taxon>
        <taxon>Pseudomonadota</taxon>
        <taxon>Alphaproteobacteria</taxon>
        <taxon>Rhodospirillales</taxon>
        <taxon>Azospirillaceae</taxon>
        <taxon>Azospirillum</taxon>
    </lineage>
</organism>
<accession>A0A1X7HI19</accession>
<protein>
    <submittedName>
        <fullName evidence="2">Uncharacterized protein</fullName>
    </submittedName>
</protein>
<dbReference type="RefSeq" id="WP_085090923.1">
    <property type="nucleotide sequence ID" value="NZ_FXAK01000008.1"/>
</dbReference>
<evidence type="ECO:0000313" key="3">
    <source>
        <dbReference type="Proteomes" id="UP000192936"/>
    </source>
</evidence>
<reference evidence="2 3" key="1">
    <citation type="submission" date="2017-04" db="EMBL/GenBank/DDBJ databases">
        <authorList>
            <person name="Afonso C.L."/>
            <person name="Miller P.J."/>
            <person name="Scott M.A."/>
            <person name="Spackman E."/>
            <person name="Goraichik I."/>
            <person name="Dimitrov K.M."/>
            <person name="Suarez D.L."/>
            <person name="Swayne D.E."/>
        </authorList>
    </citation>
    <scope>NUCLEOTIDE SEQUENCE [LARGE SCALE GENOMIC DNA]</scope>
    <source>
        <strain evidence="2 3">A2P</strain>
    </source>
</reference>